<dbReference type="GO" id="GO:0004518">
    <property type="term" value="F:nuclease activity"/>
    <property type="evidence" value="ECO:0007669"/>
    <property type="project" value="UniProtKB-KW"/>
</dbReference>
<dbReference type="EMBL" id="LBMM01005000">
    <property type="protein sequence ID" value="KMQ91922.1"/>
    <property type="molecule type" value="Genomic_DNA"/>
</dbReference>
<dbReference type="OrthoDB" id="7551940at2759"/>
<organism evidence="9 10">
    <name type="scientific">Lasius niger</name>
    <name type="common">Black garden ant</name>
    <dbReference type="NCBI Taxonomy" id="67767"/>
    <lineage>
        <taxon>Eukaryota</taxon>
        <taxon>Metazoa</taxon>
        <taxon>Ecdysozoa</taxon>
        <taxon>Arthropoda</taxon>
        <taxon>Hexapoda</taxon>
        <taxon>Insecta</taxon>
        <taxon>Pterygota</taxon>
        <taxon>Neoptera</taxon>
        <taxon>Endopterygota</taxon>
        <taxon>Hymenoptera</taxon>
        <taxon>Apocrita</taxon>
        <taxon>Aculeata</taxon>
        <taxon>Formicoidea</taxon>
        <taxon>Formicidae</taxon>
        <taxon>Formicinae</taxon>
        <taxon>Lasius</taxon>
        <taxon>Lasius</taxon>
    </lineage>
</organism>
<dbReference type="PaxDb" id="67767-A0A0J7KNM4"/>
<evidence type="ECO:0000256" key="6">
    <source>
        <dbReference type="ARBA" id="ARBA00022801"/>
    </source>
</evidence>
<protein>
    <submittedName>
        <fullName evidence="9">Nuclease harbi1-like protein</fullName>
    </submittedName>
</protein>
<evidence type="ECO:0000256" key="3">
    <source>
        <dbReference type="ARBA" id="ARBA00006958"/>
    </source>
</evidence>
<feature type="domain" description="DDE Tnp4" evidence="8">
    <location>
        <begin position="107"/>
        <end position="272"/>
    </location>
</feature>
<dbReference type="GO" id="GO:0046872">
    <property type="term" value="F:metal ion binding"/>
    <property type="evidence" value="ECO:0007669"/>
    <property type="project" value="UniProtKB-KW"/>
</dbReference>
<keyword evidence="6" id="KW-0378">Hydrolase</keyword>
<evidence type="ECO:0000256" key="2">
    <source>
        <dbReference type="ARBA" id="ARBA00004123"/>
    </source>
</evidence>
<keyword evidence="4" id="KW-0540">Nuclease</keyword>
<gene>
    <name evidence="9" type="ORF">RF55_8154</name>
</gene>
<reference evidence="9 10" key="1">
    <citation type="submission" date="2015-04" db="EMBL/GenBank/DDBJ databases">
        <title>Lasius niger genome sequencing.</title>
        <authorList>
            <person name="Konorov E.A."/>
            <person name="Nikitin M.A."/>
            <person name="Kirill M.V."/>
            <person name="Chang P."/>
        </authorList>
    </citation>
    <scope>NUCLEOTIDE SEQUENCE [LARGE SCALE GENOMIC DNA]</scope>
    <source>
        <tissue evidence="9">Whole</tissue>
    </source>
</reference>
<sequence length="360" mass="41197">MLPDQFDYLCNKARLYLMKRSLRTPISVEERMALTLQFLAHGDSVRSKSWEYRIGKSTAHKIIGETCDAIWKALKEEYLPQPTKQRWAEIIEEFWNKWNFPNCIGAIDGKHISIQAPPNSNSMHFNYKKTFSFILMAICDANYKFTWVDVGDYGSNSDGGVWANSELGKSMESGTADLPPPKTLPGTQYTLPCTLVGDEAFPLKHYLMRPFARRSLKTNSERIFNYRLSRARRTIENSFGILVSRWKILRKAIQCKEETAHKIILALLVLHNFIMSTNSTKYCPPNFTDHEKDNGTIVHGEWRHDCVQGVVSDLYPVGSNHAALTANTQRNMLRNYFMSDAGSIPWQNDSALKGYNINLP</sequence>
<dbReference type="Proteomes" id="UP000036403">
    <property type="component" value="Unassembled WGS sequence"/>
</dbReference>
<evidence type="ECO:0000256" key="7">
    <source>
        <dbReference type="ARBA" id="ARBA00023242"/>
    </source>
</evidence>
<dbReference type="GO" id="GO:0016787">
    <property type="term" value="F:hydrolase activity"/>
    <property type="evidence" value="ECO:0007669"/>
    <property type="project" value="UniProtKB-KW"/>
</dbReference>
<dbReference type="PANTHER" id="PTHR22930:SF269">
    <property type="entry name" value="NUCLEASE HARBI1-LIKE PROTEIN"/>
    <property type="match status" value="1"/>
</dbReference>
<keyword evidence="7" id="KW-0539">Nucleus</keyword>
<evidence type="ECO:0000313" key="9">
    <source>
        <dbReference type="EMBL" id="KMQ91922.1"/>
    </source>
</evidence>
<proteinExistence type="inferred from homology"/>
<dbReference type="AlphaFoldDB" id="A0A0J7KNM4"/>
<dbReference type="PANTHER" id="PTHR22930">
    <property type="match status" value="1"/>
</dbReference>
<comment type="cofactor">
    <cofactor evidence="1">
        <name>a divalent metal cation</name>
        <dbReference type="ChEBI" id="CHEBI:60240"/>
    </cofactor>
</comment>
<dbReference type="InterPro" id="IPR045249">
    <property type="entry name" value="HARBI1-like"/>
</dbReference>
<comment type="similarity">
    <text evidence="3">Belongs to the HARBI1 family.</text>
</comment>
<evidence type="ECO:0000256" key="1">
    <source>
        <dbReference type="ARBA" id="ARBA00001968"/>
    </source>
</evidence>
<name>A0A0J7KNM4_LASNI</name>
<evidence type="ECO:0000256" key="4">
    <source>
        <dbReference type="ARBA" id="ARBA00022722"/>
    </source>
</evidence>
<dbReference type="InterPro" id="IPR027806">
    <property type="entry name" value="HARBI1_dom"/>
</dbReference>
<comment type="caution">
    <text evidence="9">The sequence shown here is derived from an EMBL/GenBank/DDBJ whole genome shotgun (WGS) entry which is preliminary data.</text>
</comment>
<keyword evidence="10" id="KW-1185">Reference proteome</keyword>
<evidence type="ECO:0000256" key="5">
    <source>
        <dbReference type="ARBA" id="ARBA00022723"/>
    </source>
</evidence>
<dbReference type="Pfam" id="PF13359">
    <property type="entry name" value="DDE_Tnp_4"/>
    <property type="match status" value="1"/>
</dbReference>
<evidence type="ECO:0000313" key="10">
    <source>
        <dbReference type="Proteomes" id="UP000036403"/>
    </source>
</evidence>
<comment type="subcellular location">
    <subcellularLocation>
        <location evidence="2">Nucleus</location>
    </subcellularLocation>
</comment>
<accession>A0A0J7KNM4</accession>
<evidence type="ECO:0000259" key="8">
    <source>
        <dbReference type="Pfam" id="PF13359"/>
    </source>
</evidence>
<keyword evidence="5" id="KW-0479">Metal-binding</keyword>
<dbReference type="GO" id="GO:0005634">
    <property type="term" value="C:nucleus"/>
    <property type="evidence" value="ECO:0007669"/>
    <property type="project" value="UniProtKB-SubCell"/>
</dbReference>